<reference evidence="7 8" key="1">
    <citation type="submission" date="2016-12" db="EMBL/GenBank/DDBJ databases">
        <authorList>
            <person name="Song W.-J."/>
            <person name="Kurnit D.M."/>
        </authorList>
    </citation>
    <scope>NUCLEOTIDE SEQUENCE [LARGE SCALE GENOMIC DNA]</scope>
    <source>
        <strain evidence="7 8">CGMCC 1.10808</strain>
    </source>
</reference>
<dbReference type="PANTHER" id="PTHR33529">
    <property type="entry name" value="SLR0882 PROTEIN-RELATED"/>
    <property type="match status" value="1"/>
</dbReference>
<feature type="transmembrane region" description="Helical" evidence="6">
    <location>
        <begin position="9"/>
        <end position="30"/>
    </location>
</feature>
<evidence type="ECO:0000256" key="2">
    <source>
        <dbReference type="ARBA" id="ARBA00022475"/>
    </source>
</evidence>
<evidence type="ECO:0000256" key="5">
    <source>
        <dbReference type="ARBA" id="ARBA00023136"/>
    </source>
</evidence>
<evidence type="ECO:0000313" key="7">
    <source>
        <dbReference type="EMBL" id="SHN51332.1"/>
    </source>
</evidence>
<protein>
    <submittedName>
        <fullName evidence="7">Lipopolysaccharide export system permease protein</fullName>
    </submittedName>
</protein>
<dbReference type="PANTHER" id="PTHR33529:SF6">
    <property type="entry name" value="YJGP_YJGQ FAMILY PERMEASE"/>
    <property type="match status" value="1"/>
</dbReference>
<dbReference type="EMBL" id="FRDL01000001">
    <property type="protein sequence ID" value="SHN51332.1"/>
    <property type="molecule type" value="Genomic_DNA"/>
</dbReference>
<dbReference type="InterPro" id="IPR005495">
    <property type="entry name" value="LptG/LptF_permease"/>
</dbReference>
<dbReference type="AlphaFoldDB" id="A0A1M7RZ44"/>
<proteinExistence type="predicted"/>
<keyword evidence="3 6" id="KW-0812">Transmembrane</keyword>
<evidence type="ECO:0000256" key="6">
    <source>
        <dbReference type="SAM" id="Phobius"/>
    </source>
</evidence>
<evidence type="ECO:0000256" key="3">
    <source>
        <dbReference type="ARBA" id="ARBA00022692"/>
    </source>
</evidence>
<keyword evidence="4 6" id="KW-1133">Transmembrane helix</keyword>
<dbReference type="GO" id="GO:0055085">
    <property type="term" value="P:transmembrane transport"/>
    <property type="evidence" value="ECO:0007669"/>
    <property type="project" value="InterPro"/>
</dbReference>
<gene>
    <name evidence="7" type="ORF">SAMN05216200_101318</name>
</gene>
<dbReference type="Pfam" id="PF03739">
    <property type="entry name" value="LptF_LptG"/>
    <property type="match status" value="1"/>
</dbReference>
<dbReference type="InterPro" id="IPR030922">
    <property type="entry name" value="LptF"/>
</dbReference>
<name>A0A1M7RZ44_9RHOB</name>
<dbReference type="Proteomes" id="UP000184066">
    <property type="component" value="Unassembled WGS sequence"/>
</dbReference>
<evidence type="ECO:0000256" key="4">
    <source>
        <dbReference type="ARBA" id="ARBA00022989"/>
    </source>
</evidence>
<accession>A0A1M7RZ44</accession>
<feature type="transmembrane region" description="Helical" evidence="6">
    <location>
        <begin position="337"/>
        <end position="356"/>
    </location>
</feature>
<keyword evidence="8" id="KW-1185">Reference proteome</keyword>
<comment type="subcellular location">
    <subcellularLocation>
        <location evidence="1">Cell membrane</location>
        <topology evidence="1">Multi-pass membrane protein</topology>
    </subcellularLocation>
</comment>
<keyword evidence="2" id="KW-1003">Cell membrane</keyword>
<dbReference type="STRING" id="1189325.SAMN04488119_102200"/>
<feature type="transmembrane region" description="Helical" evidence="6">
    <location>
        <begin position="279"/>
        <end position="298"/>
    </location>
</feature>
<feature type="transmembrane region" description="Helical" evidence="6">
    <location>
        <begin position="50"/>
        <end position="79"/>
    </location>
</feature>
<evidence type="ECO:0000313" key="8">
    <source>
        <dbReference type="Proteomes" id="UP000184066"/>
    </source>
</evidence>
<dbReference type="RefSeq" id="WP_072745887.1">
    <property type="nucleotide sequence ID" value="NZ_FOHL01000002.1"/>
</dbReference>
<dbReference type="NCBIfam" id="TIGR04407">
    <property type="entry name" value="LptF_YjgP"/>
    <property type="match status" value="1"/>
</dbReference>
<sequence>MRSVIGKYVIGQILGPFGMFSLIFLGVVWLTQSLQVIETVVSSGQSAAIFAEFTLLLLPAVMSMVLPVAAFAGALYAVNRLFLESELVVMLAAGMSPLRLARHVATFGALVMAAMFVITLQLAPAASREMRERIATLQADLAGALLREGQFLHPAKGVTVYIRRVDGAGRMAGLFVQDDRDPEARVTYTAEGAALIRTEDGPRLVMFNGAAQRLTPGEKELTVLGFERLVYDLGQLADRAQERRRKPSEYPAWELVAPSAEVLQGRPPHKFVAEGHEQLSAPLYAVALPLVGLAALLGPGWRRRGYGKRLAAALALAAATRLAGVAAKSAVSGQADLWPLMYAPPILATALALAALSRGLPRPRGAAARGAEAGGEA</sequence>
<organism evidence="7 8">
    <name type="scientific">Oceanicella actignis</name>
    <dbReference type="NCBI Taxonomy" id="1189325"/>
    <lineage>
        <taxon>Bacteria</taxon>
        <taxon>Pseudomonadati</taxon>
        <taxon>Pseudomonadota</taxon>
        <taxon>Alphaproteobacteria</taxon>
        <taxon>Rhodobacterales</taxon>
        <taxon>Paracoccaceae</taxon>
        <taxon>Oceanicella</taxon>
    </lineage>
</organism>
<keyword evidence="5 6" id="KW-0472">Membrane</keyword>
<evidence type="ECO:0000256" key="1">
    <source>
        <dbReference type="ARBA" id="ARBA00004651"/>
    </source>
</evidence>
<dbReference type="GO" id="GO:0043190">
    <property type="term" value="C:ATP-binding cassette (ABC) transporter complex"/>
    <property type="evidence" value="ECO:0007669"/>
    <property type="project" value="InterPro"/>
</dbReference>
<feature type="transmembrane region" description="Helical" evidence="6">
    <location>
        <begin position="100"/>
        <end position="123"/>
    </location>
</feature>
<dbReference type="GO" id="GO:0015920">
    <property type="term" value="P:lipopolysaccharide transport"/>
    <property type="evidence" value="ECO:0007669"/>
    <property type="project" value="TreeGrafter"/>
</dbReference>